<dbReference type="Gene3D" id="1.20.120.340">
    <property type="entry name" value="Flagellar protein FliS"/>
    <property type="match status" value="1"/>
</dbReference>
<evidence type="ECO:0000256" key="3">
    <source>
        <dbReference type="ARBA" id="ARBA00004502"/>
    </source>
</evidence>
<dbReference type="InterPro" id="IPR004279">
    <property type="entry name" value="Perilipin"/>
</dbReference>
<accession>A0A1S3FQ05</accession>
<keyword evidence="6" id="KW-0597">Phosphoprotein</keyword>
<dbReference type="FunCoup" id="A0A1S3FQ05">
    <property type="interactions" value="293"/>
</dbReference>
<dbReference type="SUPFAM" id="SSF109775">
    <property type="entry name" value="Mannose-6-phosphate receptor binding protein 1 (Tip47), C-terminal domain"/>
    <property type="match status" value="1"/>
</dbReference>
<dbReference type="GO" id="GO:0019915">
    <property type="term" value="P:lipid storage"/>
    <property type="evidence" value="ECO:0007669"/>
    <property type="project" value="TreeGrafter"/>
</dbReference>
<dbReference type="OrthoDB" id="376826at2759"/>
<keyword evidence="5" id="KW-0963">Cytoplasm</keyword>
<evidence type="ECO:0000256" key="6">
    <source>
        <dbReference type="ARBA" id="ARBA00022553"/>
    </source>
</evidence>
<evidence type="ECO:0000256" key="8">
    <source>
        <dbReference type="ARBA" id="ARBA00023128"/>
    </source>
</evidence>
<name>A0A1S3FQ05_DIPOR</name>
<organism evidence="14 15">
    <name type="scientific">Dipodomys ordii</name>
    <name type="common">Ord's kangaroo rat</name>
    <dbReference type="NCBI Taxonomy" id="10020"/>
    <lineage>
        <taxon>Eukaryota</taxon>
        <taxon>Metazoa</taxon>
        <taxon>Chordata</taxon>
        <taxon>Craniata</taxon>
        <taxon>Vertebrata</taxon>
        <taxon>Euteleostomi</taxon>
        <taxon>Mammalia</taxon>
        <taxon>Eutheria</taxon>
        <taxon>Euarchontoglires</taxon>
        <taxon>Glires</taxon>
        <taxon>Rodentia</taxon>
        <taxon>Castorimorpha</taxon>
        <taxon>Heteromyidae</taxon>
        <taxon>Dipodomyinae</taxon>
        <taxon>Dipodomys</taxon>
    </lineage>
</organism>
<dbReference type="Proteomes" id="UP000081671">
    <property type="component" value="Unplaced"/>
</dbReference>
<evidence type="ECO:0000313" key="14">
    <source>
        <dbReference type="Proteomes" id="UP000081671"/>
    </source>
</evidence>
<dbReference type="InParanoid" id="A0A1S3FQ05"/>
<evidence type="ECO:0000256" key="10">
    <source>
        <dbReference type="ARBA" id="ARBA00038796"/>
    </source>
</evidence>
<dbReference type="Pfam" id="PF03036">
    <property type="entry name" value="Perilipin"/>
    <property type="match status" value="1"/>
</dbReference>
<comment type="subunit">
    <text evidence="10">Homooligomer. Interacts with PNPLA2; prevents interaction of PNPLA2 with ABHD5. Interacts with ABHD5; targets ABHD5 to lipid droplets and promotes interaction of ABHD5 with PNPLA2. Interacts with LIPE.</text>
</comment>
<dbReference type="AlphaFoldDB" id="A0A1S3FQ05"/>
<reference evidence="15" key="1">
    <citation type="submission" date="2025-08" db="UniProtKB">
        <authorList>
            <consortium name="RefSeq"/>
        </authorList>
    </citation>
    <scope>IDENTIFICATION</scope>
    <source>
        <tissue evidence="15">Kidney</tissue>
    </source>
</reference>
<comment type="function">
    <text evidence="9">Lipid droplet-associated protein that maintains the balance between lipogenesis and lipolysis and also regulates fatty acid oxidation in oxidative tissues. Recruits mitochondria to the surface of lipid droplets and is involved in lipid droplet homeostasis by regulating both the storage of fatty acids in the form of triglycerides and the release of fatty acids for mitochondrial fatty acid oxidation. In lipid droplet triacylglycerol hydrolysis, plays a role as a scaffolding protein for three major key lipolytic players: ABHD5, PNPLA2 and LIPE. Reduces the triacylglycerol hydrolase activity of PNPLA2 by recruiting and sequestering PNPLA2 to lipid droplets. Phosphorylation by PKA enables lipolysis probably by promoting release of ABHD5 from the perilipin scaffold and by facilitating interaction of ABHD5 with PNPLA2. Also increases lipolysis through interaction with LIPE and upon PKA-mediated phosphorylation of LIPE.</text>
</comment>
<evidence type="ECO:0000313" key="15">
    <source>
        <dbReference type="RefSeq" id="XP_012878104.1"/>
    </source>
</evidence>
<feature type="region of interest" description="Disordered" evidence="13">
    <location>
        <begin position="169"/>
        <end position="190"/>
    </location>
</feature>
<evidence type="ECO:0000256" key="7">
    <source>
        <dbReference type="ARBA" id="ARBA00022677"/>
    </source>
</evidence>
<evidence type="ECO:0000256" key="2">
    <source>
        <dbReference type="ARBA" id="ARBA00004496"/>
    </source>
</evidence>
<evidence type="ECO:0000256" key="1">
    <source>
        <dbReference type="ARBA" id="ARBA00004173"/>
    </source>
</evidence>
<proteinExistence type="inferred from homology"/>
<evidence type="ECO:0000256" key="4">
    <source>
        <dbReference type="ARBA" id="ARBA00006311"/>
    </source>
</evidence>
<sequence>MSDHAAATQDPRPSSEQEQQNVVQRVAALPLVRAVSDAYCSTKDRHGVLGSACRLAEHCVCGLTTRALDHAQPLLDHLQPQLATVNHLACRGLDKLEEKLPFLQQPSDTVLTSARDTVVSGVSGVTGLAQRGRRWSVELRRSVSHALDVVLGKSEELVDHLLPPTSEALEAKAQGPAVAEAEAAEAASTEEQRRQQGYLVRLASLSSRIRHLAYEHSIGKLRQSKHCAQEMLVQLQEMLELIHRVQDRAALPAKAQEPGGDRSPSPLQNGRCGQVELERLAAELARAVEGSVELGVS</sequence>
<gene>
    <name evidence="15" type="primary">Plin5</name>
</gene>
<evidence type="ECO:0000256" key="12">
    <source>
        <dbReference type="ARBA" id="ARBA00041242"/>
    </source>
</evidence>
<comment type="similarity">
    <text evidence="4">Belongs to the perilipin family.</text>
</comment>
<dbReference type="GeneID" id="105990286"/>
<evidence type="ECO:0000256" key="5">
    <source>
        <dbReference type="ARBA" id="ARBA00022490"/>
    </source>
</evidence>
<dbReference type="CTD" id="440503"/>
<dbReference type="PANTHER" id="PTHR14024">
    <property type="entry name" value="PERILIPIN"/>
    <property type="match status" value="1"/>
</dbReference>
<evidence type="ECO:0000256" key="13">
    <source>
        <dbReference type="SAM" id="MobiDB-lite"/>
    </source>
</evidence>
<comment type="subcellular location">
    <subcellularLocation>
        <location evidence="2">Cytoplasm</location>
    </subcellularLocation>
    <subcellularLocation>
        <location evidence="3">Lipid droplet</location>
    </subcellularLocation>
    <subcellularLocation>
        <location evidence="1">Mitochondrion</location>
    </subcellularLocation>
</comment>
<protein>
    <recommendedName>
        <fullName evidence="11">Perilipin-5</fullName>
    </recommendedName>
    <alternativeName>
        <fullName evidence="12">Lipid storage droplet protein 5</fullName>
    </alternativeName>
</protein>
<dbReference type="GO" id="GO:0010890">
    <property type="term" value="P:positive regulation of triglyceride storage"/>
    <property type="evidence" value="ECO:0007669"/>
    <property type="project" value="TreeGrafter"/>
</dbReference>
<evidence type="ECO:0000256" key="9">
    <source>
        <dbReference type="ARBA" id="ARBA00037149"/>
    </source>
</evidence>
<dbReference type="Gene3D" id="3.30.720.170">
    <property type="entry name" value="Perilipin, alpha-beta domain"/>
    <property type="match status" value="1"/>
</dbReference>
<feature type="region of interest" description="Disordered" evidence="13">
    <location>
        <begin position="253"/>
        <end position="272"/>
    </location>
</feature>
<evidence type="ECO:0000256" key="11">
    <source>
        <dbReference type="ARBA" id="ARBA00039212"/>
    </source>
</evidence>
<dbReference type="RefSeq" id="XP_012878104.1">
    <property type="nucleotide sequence ID" value="XM_013022650.1"/>
</dbReference>
<dbReference type="KEGG" id="dord:105990286"/>
<dbReference type="GO" id="GO:0005739">
    <property type="term" value="C:mitochondrion"/>
    <property type="evidence" value="ECO:0007669"/>
    <property type="project" value="UniProtKB-SubCell"/>
</dbReference>
<dbReference type="PANTHER" id="PTHR14024:SF9">
    <property type="entry name" value="PERILIPIN-5"/>
    <property type="match status" value="1"/>
</dbReference>
<feature type="compositionally biased region" description="Low complexity" evidence="13">
    <location>
        <begin position="171"/>
        <end position="189"/>
    </location>
</feature>
<keyword evidence="8" id="KW-0496">Mitochondrion</keyword>
<keyword evidence="14" id="KW-1185">Reference proteome</keyword>
<keyword evidence="7" id="KW-0551">Lipid droplet</keyword>
<dbReference type="GO" id="GO:0005811">
    <property type="term" value="C:lipid droplet"/>
    <property type="evidence" value="ECO:0007669"/>
    <property type="project" value="UniProtKB-SubCell"/>
</dbReference>
<dbReference type="GO" id="GO:0005829">
    <property type="term" value="C:cytosol"/>
    <property type="evidence" value="ECO:0007669"/>
    <property type="project" value="TreeGrafter"/>
</dbReference>